<dbReference type="Gene3D" id="3.40.80.10">
    <property type="entry name" value="Peptidoglycan recognition protein-like"/>
    <property type="match status" value="1"/>
</dbReference>
<dbReference type="GO" id="GO:0008745">
    <property type="term" value="F:N-acetylmuramoyl-L-alanine amidase activity"/>
    <property type="evidence" value="ECO:0007669"/>
    <property type="project" value="UniProtKB-EC"/>
</dbReference>
<reference evidence="6 7" key="1">
    <citation type="journal article" date="2013" name="Int. J. Syst. Evol. Microbiol.">
        <title>Hoeflea suaedae sp. nov., an endophytic bacterium isolated from the root of the halophyte Suaeda maritima.</title>
        <authorList>
            <person name="Chung E.J."/>
            <person name="Park J.A."/>
            <person name="Pramanik P."/>
            <person name="Bibi F."/>
            <person name="Jeon C.O."/>
            <person name="Chung Y.R."/>
        </authorList>
    </citation>
    <scope>NUCLEOTIDE SEQUENCE [LARGE SCALE GENOMIC DNA]</scope>
    <source>
        <strain evidence="6 7">YC6898</strain>
    </source>
</reference>
<evidence type="ECO:0000256" key="2">
    <source>
        <dbReference type="ARBA" id="ARBA00011901"/>
    </source>
</evidence>
<protein>
    <recommendedName>
        <fullName evidence="2">N-acetylmuramoyl-L-alanine amidase</fullName>
        <ecNumber evidence="2">3.5.1.28</ecNumber>
    </recommendedName>
</protein>
<keyword evidence="3" id="KW-0378">Hydrolase</keyword>
<dbReference type="EC" id="3.5.1.28" evidence="2"/>
<dbReference type="SMART" id="SM00644">
    <property type="entry name" value="Ami_2"/>
    <property type="match status" value="1"/>
</dbReference>
<dbReference type="AlphaFoldDB" id="A0A4R5PP02"/>
<evidence type="ECO:0000259" key="5">
    <source>
        <dbReference type="SMART" id="SM00644"/>
    </source>
</evidence>
<evidence type="ECO:0000256" key="1">
    <source>
        <dbReference type="ARBA" id="ARBA00001561"/>
    </source>
</evidence>
<dbReference type="GO" id="GO:0009254">
    <property type="term" value="P:peptidoglycan turnover"/>
    <property type="evidence" value="ECO:0007669"/>
    <property type="project" value="TreeGrafter"/>
</dbReference>
<name>A0A4R5PP02_9HYPH</name>
<evidence type="ECO:0000313" key="7">
    <source>
        <dbReference type="Proteomes" id="UP000295131"/>
    </source>
</evidence>
<dbReference type="CDD" id="cd06583">
    <property type="entry name" value="PGRP"/>
    <property type="match status" value="1"/>
</dbReference>
<dbReference type="GO" id="GO:0071555">
    <property type="term" value="P:cell wall organization"/>
    <property type="evidence" value="ECO:0007669"/>
    <property type="project" value="UniProtKB-KW"/>
</dbReference>
<organism evidence="6 7">
    <name type="scientific">Pseudohoeflea suaedae</name>
    <dbReference type="NCBI Taxonomy" id="877384"/>
    <lineage>
        <taxon>Bacteria</taxon>
        <taxon>Pseudomonadati</taxon>
        <taxon>Pseudomonadota</taxon>
        <taxon>Alphaproteobacteria</taxon>
        <taxon>Hyphomicrobiales</taxon>
        <taxon>Rhizobiaceae</taxon>
        <taxon>Pseudohoeflea</taxon>
    </lineage>
</organism>
<keyword evidence="7" id="KW-1185">Reference proteome</keyword>
<comment type="caution">
    <text evidence="6">The sequence shown here is derived from an EMBL/GenBank/DDBJ whole genome shotgun (WGS) entry which is preliminary data.</text>
</comment>
<dbReference type="SUPFAM" id="SSF55846">
    <property type="entry name" value="N-acetylmuramoyl-L-alanine amidase-like"/>
    <property type="match status" value="1"/>
</dbReference>
<dbReference type="InterPro" id="IPR002502">
    <property type="entry name" value="Amidase_domain"/>
</dbReference>
<evidence type="ECO:0000256" key="4">
    <source>
        <dbReference type="ARBA" id="ARBA00023316"/>
    </source>
</evidence>
<proteinExistence type="predicted"/>
<keyword evidence="4" id="KW-0961">Cell wall biogenesis/degradation</keyword>
<dbReference type="InterPro" id="IPR051206">
    <property type="entry name" value="NAMLAA_amidase_2"/>
</dbReference>
<dbReference type="Proteomes" id="UP000295131">
    <property type="component" value="Unassembled WGS sequence"/>
</dbReference>
<feature type="domain" description="N-acetylmuramoyl-L-alanine amidase" evidence="5">
    <location>
        <begin position="26"/>
        <end position="197"/>
    </location>
</feature>
<dbReference type="PANTHER" id="PTHR30417">
    <property type="entry name" value="N-ACETYLMURAMOYL-L-ALANINE AMIDASE AMID"/>
    <property type="match status" value="1"/>
</dbReference>
<evidence type="ECO:0000313" key="6">
    <source>
        <dbReference type="EMBL" id="TDH38800.1"/>
    </source>
</evidence>
<dbReference type="GO" id="GO:0009253">
    <property type="term" value="P:peptidoglycan catabolic process"/>
    <property type="evidence" value="ECO:0007669"/>
    <property type="project" value="InterPro"/>
</dbReference>
<gene>
    <name evidence="6" type="ORF">E2A64_06815</name>
</gene>
<dbReference type="Gene3D" id="2.30.30.40">
    <property type="entry name" value="SH3 Domains"/>
    <property type="match status" value="1"/>
</dbReference>
<dbReference type="PANTHER" id="PTHR30417:SF1">
    <property type="entry name" value="N-ACETYLMURAMOYL-L-ALANINE AMIDASE AMID"/>
    <property type="match status" value="1"/>
</dbReference>
<comment type="catalytic activity">
    <reaction evidence="1">
        <text>Hydrolyzes the link between N-acetylmuramoyl residues and L-amino acid residues in certain cell-wall glycopeptides.</text>
        <dbReference type="EC" id="3.5.1.28"/>
    </reaction>
</comment>
<accession>A0A4R5PP02</accession>
<dbReference type="Pfam" id="PF01510">
    <property type="entry name" value="Amidase_2"/>
    <property type="match status" value="1"/>
</dbReference>
<dbReference type="InterPro" id="IPR036505">
    <property type="entry name" value="Amidase/PGRP_sf"/>
</dbReference>
<evidence type="ECO:0000256" key="3">
    <source>
        <dbReference type="ARBA" id="ARBA00022801"/>
    </source>
</evidence>
<dbReference type="EMBL" id="SMSI01000001">
    <property type="protein sequence ID" value="TDH38800.1"/>
    <property type="molecule type" value="Genomic_DNA"/>
</dbReference>
<sequence>MGACWHRRTSMRIDTHRLIGNDGAPVTFLKAAHSGGQIIPRFVVIHYTAGGSAEATARYFASDAARASAHFIISRDGAVIQQVPTDSAAWHAGKSSWQGLSGLNAHSIGIELANWGKLSRSPGGYASHTGTPVPASRVVLAAHRNAPDREEAWERFDAPQLAAAAEVATALLTAYGLTEDAIIGHDDIAPGRKIDPGPAFDMRAFRGAVAGRGEDGELAQDIRVVTAPAGLNLRTGPGIDFAPVALMPDGMRVRVVAPGAPWAFVAAREHGYDGPSGYAHTAWLRVI</sequence>